<reference evidence="3 4" key="1">
    <citation type="journal article" date="2014" name="J. Gen. Virol.">
        <title>Novel gammaherpesvirus functions encoded by bovine herpesvirus 6 (bovine lymphotropic virus).</title>
        <authorList>
            <person name="Jia J."/>
            <person name="Delhon G."/>
            <person name="Tulman E.R."/>
            <person name="Diel D.G."/>
            <person name="Osorio F.A."/>
            <person name="Wen X."/>
            <person name="Kutish G.F."/>
            <person name="Rock D.L."/>
        </authorList>
    </citation>
    <scope>NUCLEOTIDE SEQUENCE [LARGE SCALE GENOMIC DNA]</scope>
    <source>
        <strain evidence="3">Pennsylvania 47</strain>
    </source>
</reference>
<proteinExistence type="predicted"/>
<name>A0A060CXP4_9GAMA</name>
<dbReference type="EMBL" id="KJ705001">
    <property type="protein sequence ID" value="AIB03218.1"/>
    <property type="molecule type" value="Genomic_DNA"/>
</dbReference>
<dbReference type="InterPro" id="IPR007611">
    <property type="entry name" value="Herpes_U30"/>
</dbReference>
<evidence type="ECO:0000313" key="3">
    <source>
        <dbReference type="EMBL" id="AIB03218.1"/>
    </source>
</evidence>
<dbReference type="GO" id="GO:0044423">
    <property type="term" value="C:virion component"/>
    <property type="evidence" value="ECO:0007669"/>
    <property type="project" value="UniProtKB-KW"/>
</dbReference>
<dbReference type="GO" id="GO:0019068">
    <property type="term" value="P:virion assembly"/>
    <property type="evidence" value="ECO:0007669"/>
    <property type="project" value="InterPro"/>
</dbReference>
<sequence length="929" mass="105592">MENKKALSKVTKNLLNADNPLAKLRELIDLEMKMIDWTELENKNTVTDFLNSLPANQGEFIEFISNHYVYFLLKNCTVGNTQLKSELGHLSSMIDRLASVYSTLSQIAKDLYVCDESGVLSNGQLLLQLELFLNQAKSYTLSNNKLPPALISPIHTFVCVEEVIAGAFFQELCFAPHTEPIVVGDFASKSPVEQWTLATYITTLKIPTEESLTLPSVSQLASSLVLNNQDLFMSPSTNSESFLTFPFAKTRAKVIFQTYIGDMSSEITDAGPMLCFRDEDLHSLSTDFLFLYDYIIEALSNNQAYSCSDQTVNDFIDRSINSLTELGAQIWETASSTKRDKTETIAKFKHVLLQSGLTEKNCTDFRTILLLNRLQGMSRWPRFEVLVQLINQLTLTAHYFYVCLQQYSPTSIAYNKISETLKLAATEQSPSVQLKDSKMPFEWTITGILKFFLPSPPVKLIQSMSDSISSAYVKSYFWISIQRMWKINHYRPTRTLNPPMACNVSLEDVKKYCRALEVGETVYCKDVVQSGFFEQEFIVHKAYPILQKIFANEIHKNRSLFQLRWLITFAADEEPFLQALRRPLTLLYFQINDILGQNRFDTSFVHLLDYTQEILEVLRETIPDASFEGDLLSYLFLVHFGGVFNISMVTVTEFVQETSSTLEGVASLIEIGNKLCHTPFTYHHDQNTISFSVSIDQNIEHYTIPFVVFKNTINTIRQNCYEITVTLNKLSQEFHTSYLDFLIISAEVDAVASHSVQFDRSGLNFKAAGQYFVKCFAFYHRIVNIVSKTCCYSLNRRFAALLGPNLISFKTIQKILFFKEGQDDPQVFLTGINQPLGVAPNPSAADSAPWLTATNINNIQELVPEFRPIQLSAQQLLHANPQAIKHHFSGAFDKVKIEATETDLSKQSFQVKPGQMLDYTIVFTEKLLR</sequence>
<keyword evidence="1" id="KW-0920">Virion tegument</keyword>
<organism evidence="3 4">
    <name type="scientific">Bovine gammaherpesvirus 6</name>
    <dbReference type="NCBI Taxonomy" id="1504288"/>
    <lineage>
        <taxon>Viruses</taxon>
        <taxon>Duplodnaviria</taxon>
        <taxon>Heunggongvirae</taxon>
        <taxon>Peploviricota</taxon>
        <taxon>Herviviricetes</taxon>
        <taxon>Herpesvirales</taxon>
        <taxon>Orthoherpesviridae</taxon>
        <taxon>Gammaherpesvirinae</taxon>
        <taxon>Macavirus</taxon>
        <taxon>Macavirus bovinegamma6</taxon>
    </lineage>
</organism>
<keyword evidence="4" id="KW-1185">Reference proteome</keyword>
<accession>A0A060CXP4</accession>
<dbReference type="OrthoDB" id="6636at10239"/>
<dbReference type="GeneID" id="19620197"/>
<dbReference type="KEGG" id="vg:19620197"/>
<evidence type="ECO:0000256" key="2">
    <source>
        <dbReference type="ARBA" id="ARBA00022844"/>
    </source>
</evidence>
<protein>
    <submittedName>
        <fullName evidence="3">Tegument protein</fullName>
    </submittedName>
</protein>
<dbReference type="Proteomes" id="UP000121539">
    <property type="component" value="Segment"/>
</dbReference>
<keyword evidence="2" id="KW-0946">Virion</keyword>
<dbReference type="RefSeq" id="YP_009042042.1">
    <property type="nucleotide sequence ID" value="NC_024303.1"/>
</dbReference>
<gene>
    <name evidence="3" type="ORF">BoHV6ORF63</name>
</gene>
<dbReference type="Pfam" id="PF04523">
    <property type="entry name" value="Herpes_U30"/>
    <property type="match status" value="1"/>
</dbReference>
<evidence type="ECO:0000313" key="4">
    <source>
        <dbReference type="Proteomes" id="UP000121539"/>
    </source>
</evidence>
<evidence type="ECO:0000256" key="1">
    <source>
        <dbReference type="ARBA" id="ARBA00022580"/>
    </source>
</evidence>